<feature type="domain" description="RNase H type-1" evidence="1">
    <location>
        <begin position="358"/>
        <end position="478"/>
    </location>
</feature>
<name>A0A225UWY2_9STRA</name>
<dbReference type="Pfam" id="PF17919">
    <property type="entry name" value="RT_RNaseH_2"/>
    <property type="match status" value="1"/>
</dbReference>
<dbReference type="InterPro" id="IPR051320">
    <property type="entry name" value="Viral_Replic_Matur_Polypro"/>
</dbReference>
<evidence type="ECO:0008006" key="5">
    <source>
        <dbReference type="Google" id="ProtNLM"/>
    </source>
</evidence>
<reference evidence="4" key="1">
    <citation type="submission" date="2017-03" db="EMBL/GenBank/DDBJ databases">
        <title>Phytopthora megakarya and P. palmivora, two closely related causual agents of cacao black pod achieved similar genome size and gene model numbers by different mechanisms.</title>
        <authorList>
            <person name="Ali S."/>
            <person name="Shao J."/>
            <person name="Larry D.J."/>
            <person name="Kronmiller B."/>
            <person name="Shen D."/>
            <person name="Strem M.D."/>
            <person name="Melnick R.L."/>
            <person name="Guiltinan M.J."/>
            <person name="Tyler B.M."/>
            <person name="Meinhardt L.W."/>
            <person name="Bailey B.A."/>
        </authorList>
    </citation>
    <scope>NUCLEOTIDE SEQUENCE [LARGE SCALE GENOMIC DNA]</scope>
    <source>
        <strain evidence="4">zdho120</strain>
    </source>
</reference>
<dbReference type="InterPro" id="IPR043128">
    <property type="entry name" value="Rev_trsase/Diguanyl_cyclase"/>
</dbReference>
<dbReference type="GO" id="GO:0003676">
    <property type="term" value="F:nucleic acid binding"/>
    <property type="evidence" value="ECO:0007669"/>
    <property type="project" value="InterPro"/>
</dbReference>
<dbReference type="InterPro" id="IPR012337">
    <property type="entry name" value="RNaseH-like_sf"/>
</dbReference>
<accession>A0A225UWY2</accession>
<evidence type="ECO:0000259" key="2">
    <source>
        <dbReference type="Pfam" id="PF17919"/>
    </source>
</evidence>
<evidence type="ECO:0000259" key="1">
    <source>
        <dbReference type="Pfam" id="PF13456"/>
    </source>
</evidence>
<evidence type="ECO:0000313" key="4">
    <source>
        <dbReference type="Proteomes" id="UP000198211"/>
    </source>
</evidence>
<dbReference type="InterPro" id="IPR036397">
    <property type="entry name" value="RNaseH_sf"/>
</dbReference>
<dbReference type="SUPFAM" id="SSF53098">
    <property type="entry name" value="Ribonuclease H-like"/>
    <property type="match status" value="1"/>
</dbReference>
<sequence>MLFGLKNAPMIYQRMIDNALWGFVQPQGGWKKFADKMRMAEVKLLRRGNYDSKATDHTTQTKFNADRDWLLESDPVLRLVNTATADMFATNEPDQSALVPVFQRRSFVDDVCFGGTTFDDCLDTLDKLLMRFEECRISVSFTKNIFCQSKVDFSSHEVSSAGIRADVKKITAITELPFPKSKKGGFAVFGAVLYQLKDEDFTEEGDLSGAKESFRILQRKVAEAPILRHFDKAKEVYVMLYANEWALSATLMQMHDDKLHPVRFCGRVLKDAEMNYHSAEKEVLALLLMLKTCYTQLAGKKLHVFDKLLHSTITNFVDLDDSLALVAPPTKGSPNSRLDPSLLYAQLPVDYCGYVLSFDGSAKTEKNGGYGSCSWILWKLPDWQIVIPASAYLETTTVNMAEYTGTNNGVQAALEFGVDTLVIVGDSRPAIQQSLGVIACRKDSLITLLNRHRELTAKFKSVGYLHVIRQYNAAADSLGGEALESKVSKVVLSDHRKLEPKELNRIQEMVYDTSADNHGTEASDALKSVHEHATIAAVTRSQTTSRKRVHFEDEQPVEKINATPELETTTGTTRKEPTAETARLSAELQWVPNAEDIDPITIQEERRRRIAVAQDEEQRWSMMKTVLRGDTRNLMYKEAREAWKWADKF</sequence>
<dbReference type="AlphaFoldDB" id="A0A225UWY2"/>
<dbReference type="Gene3D" id="3.30.420.10">
    <property type="entry name" value="Ribonuclease H-like superfamily/Ribonuclease H"/>
    <property type="match status" value="1"/>
</dbReference>
<dbReference type="PANTHER" id="PTHR33064:SF37">
    <property type="entry name" value="RIBONUCLEASE H"/>
    <property type="match status" value="1"/>
</dbReference>
<feature type="domain" description="Reverse transcriptase/retrotransposon-derived protein RNase H-like" evidence="2">
    <location>
        <begin position="211"/>
        <end position="304"/>
    </location>
</feature>
<dbReference type="OrthoDB" id="430238at2759"/>
<dbReference type="EMBL" id="NBNE01010906">
    <property type="protein sequence ID" value="OWY97046.1"/>
    <property type="molecule type" value="Genomic_DNA"/>
</dbReference>
<dbReference type="Gene3D" id="3.30.70.270">
    <property type="match status" value="1"/>
</dbReference>
<dbReference type="GO" id="GO:0004523">
    <property type="term" value="F:RNA-DNA hybrid ribonuclease activity"/>
    <property type="evidence" value="ECO:0007669"/>
    <property type="project" value="InterPro"/>
</dbReference>
<dbReference type="SUPFAM" id="SSF56672">
    <property type="entry name" value="DNA/RNA polymerases"/>
    <property type="match status" value="1"/>
</dbReference>
<keyword evidence="4" id="KW-1185">Reference proteome</keyword>
<dbReference type="PANTHER" id="PTHR33064">
    <property type="entry name" value="POL PROTEIN"/>
    <property type="match status" value="1"/>
</dbReference>
<dbReference type="InterPro" id="IPR041577">
    <property type="entry name" value="RT_RNaseH_2"/>
</dbReference>
<proteinExistence type="predicted"/>
<organism evidence="3 4">
    <name type="scientific">Phytophthora megakarya</name>
    <dbReference type="NCBI Taxonomy" id="4795"/>
    <lineage>
        <taxon>Eukaryota</taxon>
        <taxon>Sar</taxon>
        <taxon>Stramenopiles</taxon>
        <taxon>Oomycota</taxon>
        <taxon>Peronosporomycetes</taxon>
        <taxon>Peronosporales</taxon>
        <taxon>Peronosporaceae</taxon>
        <taxon>Phytophthora</taxon>
    </lineage>
</organism>
<protein>
    <recommendedName>
        <fullName evidence="5">Reverse transcriptase/retrotransposon-derived protein RNase H-like domain-containing protein</fullName>
    </recommendedName>
</protein>
<dbReference type="InterPro" id="IPR002156">
    <property type="entry name" value="RNaseH_domain"/>
</dbReference>
<dbReference type="Proteomes" id="UP000198211">
    <property type="component" value="Unassembled WGS sequence"/>
</dbReference>
<dbReference type="InterPro" id="IPR043502">
    <property type="entry name" value="DNA/RNA_pol_sf"/>
</dbReference>
<dbReference type="Pfam" id="PF13456">
    <property type="entry name" value="RVT_3"/>
    <property type="match status" value="1"/>
</dbReference>
<comment type="caution">
    <text evidence="3">The sequence shown here is derived from an EMBL/GenBank/DDBJ whole genome shotgun (WGS) entry which is preliminary data.</text>
</comment>
<evidence type="ECO:0000313" key="3">
    <source>
        <dbReference type="EMBL" id="OWY97046.1"/>
    </source>
</evidence>
<feature type="non-terminal residue" evidence="3">
    <location>
        <position position="649"/>
    </location>
</feature>
<gene>
    <name evidence="3" type="ORF">PHMEG_00032517</name>
</gene>